<dbReference type="InterPro" id="IPR002413">
    <property type="entry name" value="V5_allergen-like"/>
</dbReference>
<sequence>MTKSLIVCSLAIISLINFGDAQNYCNLNKCQGNSHTMCQYRSNNPSSKCGRVLSSGLSENEKRTIVNVHNQLRQKVANGREGRGLPGPQPAAKNMQNLQWDNELATIAQRWANQCDFNHDKCRDVERYSVGQNIAYVGTTGDVNTLKVESMVNNWYNEVKDYSKNSVSKFTSLKGPNGKDVGHYTQLVWAKTNRVGCGAMRYNDGRFNKFFLVCNYGPTGNYQGQPVYERR</sequence>
<keyword evidence="9" id="KW-1185">Reference proteome</keyword>
<dbReference type="PROSITE" id="PS01010">
    <property type="entry name" value="CRISP_2"/>
    <property type="match status" value="1"/>
</dbReference>
<gene>
    <name evidence="8" type="ORF">TKK_013424</name>
</gene>
<dbReference type="PRINTS" id="PR00837">
    <property type="entry name" value="V5TPXLIKE"/>
</dbReference>
<keyword evidence="5" id="KW-1015">Disulfide bond</keyword>
<dbReference type="GO" id="GO:0005576">
    <property type="term" value="C:extracellular region"/>
    <property type="evidence" value="ECO:0007669"/>
    <property type="project" value="UniProtKB-SubCell"/>
</dbReference>
<accession>A0ABD2WHQ6</accession>
<dbReference type="SUPFAM" id="SSF55797">
    <property type="entry name" value="PR-1-like"/>
    <property type="match status" value="1"/>
</dbReference>
<dbReference type="InterPro" id="IPR018244">
    <property type="entry name" value="Allrgn_V5/Tpx1_CS"/>
</dbReference>
<dbReference type="EMBL" id="JBJJXI010000107">
    <property type="protein sequence ID" value="KAL3392111.1"/>
    <property type="molecule type" value="Genomic_DNA"/>
</dbReference>
<name>A0ABD2WHQ6_9HYME</name>
<dbReference type="PIRSF" id="PIRSF038921">
    <property type="entry name" value="P14a"/>
    <property type="match status" value="1"/>
</dbReference>
<evidence type="ECO:0000256" key="5">
    <source>
        <dbReference type="ARBA" id="ARBA00023157"/>
    </source>
</evidence>
<dbReference type="InterPro" id="IPR034763">
    <property type="entry name" value="P14a_insect"/>
</dbReference>
<dbReference type="InterPro" id="IPR035940">
    <property type="entry name" value="CAP_sf"/>
</dbReference>
<keyword evidence="3" id="KW-0964">Secreted</keyword>
<dbReference type="SMART" id="SM00198">
    <property type="entry name" value="SCP"/>
    <property type="match status" value="1"/>
</dbReference>
<evidence type="ECO:0000256" key="1">
    <source>
        <dbReference type="ARBA" id="ARBA00004613"/>
    </source>
</evidence>
<dbReference type="PRINTS" id="PR00838">
    <property type="entry name" value="V5ALLERGEN"/>
</dbReference>
<evidence type="ECO:0000259" key="7">
    <source>
        <dbReference type="SMART" id="SM00198"/>
    </source>
</evidence>
<feature type="domain" description="SCP" evidence="7">
    <location>
        <begin position="60"/>
        <end position="224"/>
    </location>
</feature>
<dbReference type="AlphaFoldDB" id="A0ABD2WHQ6"/>
<comment type="similarity">
    <text evidence="2">Belongs to the CRISP family.</text>
</comment>
<evidence type="ECO:0000256" key="2">
    <source>
        <dbReference type="ARBA" id="ARBA00009923"/>
    </source>
</evidence>
<evidence type="ECO:0000313" key="9">
    <source>
        <dbReference type="Proteomes" id="UP001627154"/>
    </source>
</evidence>
<dbReference type="Gene3D" id="3.40.33.10">
    <property type="entry name" value="CAP"/>
    <property type="match status" value="1"/>
</dbReference>
<organism evidence="8 9">
    <name type="scientific">Trichogramma kaykai</name>
    <dbReference type="NCBI Taxonomy" id="54128"/>
    <lineage>
        <taxon>Eukaryota</taxon>
        <taxon>Metazoa</taxon>
        <taxon>Ecdysozoa</taxon>
        <taxon>Arthropoda</taxon>
        <taxon>Hexapoda</taxon>
        <taxon>Insecta</taxon>
        <taxon>Pterygota</taxon>
        <taxon>Neoptera</taxon>
        <taxon>Endopterygota</taxon>
        <taxon>Hymenoptera</taxon>
        <taxon>Apocrita</taxon>
        <taxon>Proctotrupomorpha</taxon>
        <taxon>Chalcidoidea</taxon>
        <taxon>Trichogrammatidae</taxon>
        <taxon>Trichogramma</taxon>
    </lineage>
</organism>
<protein>
    <recommendedName>
        <fullName evidence="7">SCP domain-containing protein</fullName>
    </recommendedName>
</protein>
<reference evidence="8 9" key="1">
    <citation type="journal article" date="2024" name="bioRxiv">
        <title>A reference genome for Trichogramma kaykai: A tiny desert-dwelling parasitoid wasp with competing sex-ratio distorters.</title>
        <authorList>
            <person name="Culotta J."/>
            <person name="Lindsey A.R."/>
        </authorList>
    </citation>
    <scope>NUCLEOTIDE SEQUENCE [LARGE SCALE GENOMIC DNA]</scope>
    <source>
        <strain evidence="8 9">KSX58</strain>
    </source>
</reference>
<evidence type="ECO:0000256" key="6">
    <source>
        <dbReference type="SAM" id="SignalP"/>
    </source>
</evidence>
<comment type="subcellular location">
    <subcellularLocation>
        <location evidence="1">Secreted</location>
    </subcellularLocation>
</comment>
<dbReference type="PROSITE" id="PS01009">
    <property type="entry name" value="CRISP_1"/>
    <property type="match status" value="1"/>
</dbReference>
<keyword evidence="4 6" id="KW-0732">Signal</keyword>
<dbReference type="InterPro" id="IPR014044">
    <property type="entry name" value="CAP_dom"/>
</dbReference>
<feature type="signal peptide" evidence="6">
    <location>
        <begin position="1"/>
        <end position="21"/>
    </location>
</feature>
<feature type="chain" id="PRO_5044796674" description="SCP domain-containing protein" evidence="6">
    <location>
        <begin position="22"/>
        <end position="231"/>
    </location>
</feature>
<dbReference type="PANTHER" id="PTHR10334">
    <property type="entry name" value="CYSTEINE-RICH SECRETORY PROTEIN-RELATED"/>
    <property type="match status" value="1"/>
</dbReference>
<dbReference type="InterPro" id="IPR001283">
    <property type="entry name" value="CRISP-related"/>
</dbReference>
<proteinExistence type="inferred from homology"/>
<evidence type="ECO:0000256" key="4">
    <source>
        <dbReference type="ARBA" id="ARBA00022729"/>
    </source>
</evidence>
<evidence type="ECO:0000313" key="8">
    <source>
        <dbReference type="EMBL" id="KAL3392111.1"/>
    </source>
</evidence>
<dbReference type="CDD" id="cd05380">
    <property type="entry name" value="CAP_euk"/>
    <property type="match status" value="1"/>
</dbReference>
<comment type="caution">
    <text evidence="8">The sequence shown here is derived from an EMBL/GenBank/DDBJ whole genome shotgun (WGS) entry which is preliminary data.</text>
</comment>
<dbReference type="Pfam" id="PF00188">
    <property type="entry name" value="CAP"/>
    <property type="match status" value="1"/>
</dbReference>
<dbReference type="Proteomes" id="UP001627154">
    <property type="component" value="Unassembled WGS sequence"/>
</dbReference>
<evidence type="ECO:0000256" key="3">
    <source>
        <dbReference type="ARBA" id="ARBA00022525"/>
    </source>
</evidence>